<gene>
    <name evidence="8" type="primary">aroE</name>
    <name evidence="12" type="ORF">AUK40_06150</name>
</gene>
<feature type="binding site" evidence="8">
    <location>
        <position position="250"/>
    </location>
    <ligand>
        <name>shikimate</name>
        <dbReference type="ChEBI" id="CHEBI:36208"/>
    </ligand>
</feature>
<dbReference type="GO" id="GO:0009073">
    <property type="term" value="P:aromatic amino acid family biosynthetic process"/>
    <property type="evidence" value="ECO:0007669"/>
    <property type="project" value="UniProtKB-KW"/>
</dbReference>
<comment type="subunit">
    <text evidence="8">Homodimer.</text>
</comment>
<dbReference type="HAMAP" id="MF_00222">
    <property type="entry name" value="Shikimate_DH_AroE"/>
    <property type="match status" value="1"/>
</dbReference>
<comment type="caution">
    <text evidence="8">Lacks conserved residue(s) required for the propagation of feature annotation.</text>
</comment>
<evidence type="ECO:0000259" key="11">
    <source>
        <dbReference type="Pfam" id="PF18317"/>
    </source>
</evidence>
<dbReference type="GO" id="GO:0008652">
    <property type="term" value="P:amino acid biosynthetic process"/>
    <property type="evidence" value="ECO:0007669"/>
    <property type="project" value="UniProtKB-KW"/>
</dbReference>
<dbReference type="PANTHER" id="PTHR21089:SF1">
    <property type="entry name" value="BIFUNCTIONAL 3-DEHYDROQUINATE DEHYDRATASE_SHIKIMATE DEHYDROGENASE, CHLOROPLASTIC"/>
    <property type="match status" value="1"/>
</dbReference>
<feature type="active site" description="Proton acceptor" evidence="8">
    <location>
        <position position="73"/>
    </location>
</feature>
<evidence type="ECO:0000256" key="7">
    <source>
        <dbReference type="ARBA" id="ARBA00049442"/>
    </source>
</evidence>
<dbReference type="InterPro" id="IPR006151">
    <property type="entry name" value="Shikm_DH/Glu-tRNA_Rdtase"/>
</dbReference>
<dbReference type="Pfam" id="PF01488">
    <property type="entry name" value="Shikimate_DH"/>
    <property type="match status" value="1"/>
</dbReference>
<keyword evidence="6 8" id="KW-0057">Aromatic amino acid biosynthesis</keyword>
<dbReference type="Pfam" id="PF08501">
    <property type="entry name" value="Shikimate_dh_N"/>
    <property type="match status" value="1"/>
</dbReference>
<evidence type="ECO:0000259" key="9">
    <source>
        <dbReference type="Pfam" id="PF01488"/>
    </source>
</evidence>
<feature type="domain" description="Quinate/shikimate 5-dehydrogenase/glutamyl-tRNA reductase" evidence="9">
    <location>
        <begin position="120"/>
        <end position="194"/>
    </location>
</feature>
<dbReference type="Gene3D" id="3.40.50.720">
    <property type="entry name" value="NAD(P)-binding Rossmann-like Domain"/>
    <property type="match status" value="1"/>
</dbReference>
<evidence type="ECO:0000313" key="13">
    <source>
        <dbReference type="Proteomes" id="UP000183245"/>
    </source>
</evidence>
<dbReference type="SUPFAM" id="SSF51735">
    <property type="entry name" value="NAD(P)-binding Rossmann-fold domains"/>
    <property type="match status" value="1"/>
</dbReference>
<sequence length="280" mass="30096">MVSEAPSGATVCAVIGDPVEHSVSPAMHTAGYRSLGLKYYFGRLRVTSSELARSMAAVRSLTIRGVSVTLPHKVAVMQYLDEIDPVAQQIGAVNTIVNTSGHLKGYNTDWEGAMRSVEEVASIAGKTVVMIGAGGAARGVGYGFLQRLAGRLIILNRSEEKAKALAGELGAQWGGLDQLERSLGQADILFQTTSVGMHPDILETIVPQEFLHPGLVVVEAVFNPLETRLIREAKAAGCKVSLGYRMLLYQGVRQFELYTGVEKAPVEAMDKALVETLKNR</sequence>
<evidence type="ECO:0000259" key="10">
    <source>
        <dbReference type="Pfam" id="PF08501"/>
    </source>
</evidence>
<comment type="caution">
    <text evidence="12">The sequence shown here is derived from an EMBL/GenBank/DDBJ whole genome shotgun (WGS) entry which is preliminary data.</text>
</comment>
<organism evidence="12 13">
    <name type="scientific">Candidatus Wirthbacteria bacterium CG2_30_54_11</name>
    <dbReference type="NCBI Taxonomy" id="1817892"/>
    <lineage>
        <taxon>Bacteria</taxon>
        <taxon>Candidatus Wirthbacteria</taxon>
    </lineage>
</organism>
<keyword evidence="4 8" id="KW-0521">NADP</keyword>
<dbReference type="InterPro" id="IPR036291">
    <property type="entry name" value="NAD(P)-bd_dom_sf"/>
</dbReference>
<evidence type="ECO:0000256" key="1">
    <source>
        <dbReference type="ARBA" id="ARBA00004871"/>
    </source>
</evidence>
<dbReference type="EC" id="1.1.1.25" evidence="2 8"/>
<dbReference type="UniPathway" id="UPA00053">
    <property type="reaction ID" value="UER00087"/>
</dbReference>
<dbReference type="STRING" id="1817892.AUK40_06150"/>
<evidence type="ECO:0000256" key="5">
    <source>
        <dbReference type="ARBA" id="ARBA00023002"/>
    </source>
</evidence>
<feature type="binding site" evidence="8">
    <location>
        <position position="69"/>
    </location>
    <ligand>
        <name>shikimate</name>
        <dbReference type="ChEBI" id="CHEBI:36208"/>
    </ligand>
</feature>
<evidence type="ECO:0000256" key="4">
    <source>
        <dbReference type="ARBA" id="ARBA00022857"/>
    </source>
</evidence>
<dbReference type="InterPro" id="IPR011342">
    <property type="entry name" value="Shikimate_DH"/>
</dbReference>
<dbReference type="GO" id="GO:0050661">
    <property type="term" value="F:NADP binding"/>
    <property type="evidence" value="ECO:0007669"/>
    <property type="project" value="InterPro"/>
</dbReference>
<evidence type="ECO:0000256" key="2">
    <source>
        <dbReference type="ARBA" id="ARBA00012962"/>
    </source>
</evidence>
<feature type="binding site" evidence="8">
    <location>
        <position position="94"/>
    </location>
    <ligand>
        <name>shikimate</name>
        <dbReference type="ChEBI" id="CHEBI:36208"/>
    </ligand>
</feature>
<dbReference type="CDD" id="cd01065">
    <property type="entry name" value="NAD_bind_Shikimate_DH"/>
    <property type="match status" value="1"/>
</dbReference>
<evidence type="ECO:0000256" key="3">
    <source>
        <dbReference type="ARBA" id="ARBA00022605"/>
    </source>
</evidence>
<dbReference type="AlphaFoldDB" id="A0A1J5IE29"/>
<dbReference type="InterPro" id="IPR046346">
    <property type="entry name" value="Aminoacid_DH-like_N_sf"/>
</dbReference>
<feature type="domain" description="SDH C-terminal" evidence="11">
    <location>
        <begin position="243"/>
        <end position="273"/>
    </location>
</feature>
<feature type="binding site" evidence="8">
    <location>
        <position position="109"/>
    </location>
    <ligand>
        <name>shikimate</name>
        <dbReference type="ChEBI" id="CHEBI:36208"/>
    </ligand>
</feature>
<dbReference type="NCBIfam" id="NF001319">
    <property type="entry name" value="PRK00258.3-3"/>
    <property type="match status" value="1"/>
</dbReference>
<keyword evidence="3 8" id="KW-0028">Amino-acid biosynthesis</keyword>
<name>A0A1J5IE29_9BACT</name>
<dbReference type="GO" id="GO:0004764">
    <property type="term" value="F:shikimate 3-dehydrogenase (NADP+) activity"/>
    <property type="evidence" value="ECO:0007669"/>
    <property type="project" value="UniProtKB-UniRule"/>
</dbReference>
<feature type="binding site" evidence="8">
    <location>
        <position position="220"/>
    </location>
    <ligand>
        <name>NADP(+)</name>
        <dbReference type="ChEBI" id="CHEBI:58349"/>
    </ligand>
</feature>
<feature type="binding site" evidence="8">
    <location>
        <position position="243"/>
    </location>
    <ligand>
        <name>NADP(+)</name>
        <dbReference type="ChEBI" id="CHEBI:58349"/>
    </ligand>
</feature>
<dbReference type="Pfam" id="PF18317">
    <property type="entry name" value="SDH_C"/>
    <property type="match status" value="1"/>
</dbReference>
<accession>A0A1J5IE29</accession>
<comment type="similarity">
    <text evidence="8">Belongs to the shikimate dehydrogenase family.</text>
</comment>
<keyword evidence="5 8" id="KW-0560">Oxidoreductase</keyword>
<comment type="catalytic activity">
    <reaction evidence="7 8">
        <text>shikimate + NADP(+) = 3-dehydroshikimate + NADPH + H(+)</text>
        <dbReference type="Rhea" id="RHEA:17737"/>
        <dbReference type="ChEBI" id="CHEBI:15378"/>
        <dbReference type="ChEBI" id="CHEBI:16630"/>
        <dbReference type="ChEBI" id="CHEBI:36208"/>
        <dbReference type="ChEBI" id="CHEBI:57783"/>
        <dbReference type="ChEBI" id="CHEBI:58349"/>
        <dbReference type="EC" id="1.1.1.25"/>
    </reaction>
</comment>
<feature type="binding site" evidence="8">
    <location>
        <begin position="22"/>
        <end position="24"/>
    </location>
    <ligand>
        <name>shikimate</name>
        <dbReference type="ChEBI" id="CHEBI:36208"/>
    </ligand>
</feature>
<dbReference type="GO" id="GO:0009423">
    <property type="term" value="P:chorismate biosynthetic process"/>
    <property type="evidence" value="ECO:0007669"/>
    <property type="project" value="UniProtKB-UniRule"/>
</dbReference>
<dbReference type="GO" id="GO:0019632">
    <property type="term" value="P:shikimate metabolic process"/>
    <property type="evidence" value="ECO:0007669"/>
    <property type="project" value="InterPro"/>
</dbReference>
<dbReference type="NCBIfam" id="TIGR00507">
    <property type="entry name" value="aroE"/>
    <property type="match status" value="1"/>
</dbReference>
<protein>
    <recommendedName>
        <fullName evidence="2 8">Shikimate dehydrogenase (NADP(+))</fullName>
        <shortName evidence="8">SDH</shortName>
        <ecNumber evidence="2 8">1.1.1.25</ecNumber>
    </recommendedName>
</protein>
<evidence type="ECO:0000256" key="6">
    <source>
        <dbReference type="ARBA" id="ARBA00023141"/>
    </source>
</evidence>
<dbReference type="SUPFAM" id="SSF53223">
    <property type="entry name" value="Aminoacid dehydrogenase-like, N-terminal domain"/>
    <property type="match status" value="1"/>
</dbReference>
<dbReference type="InterPro" id="IPR013708">
    <property type="entry name" value="Shikimate_DH-bd_N"/>
</dbReference>
<proteinExistence type="inferred from homology"/>
<evidence type="ECO:0000256" key="8">
    <source>
        <dbReference type="HAMAP-Rule" id="MF_00222"/>
    </source>
</evidence>
<feature type="domain" description="Shikimate dehydrogenase substrate binding N-terminal" evidence="10">
    <location>
        <begin position="14"/>
        <end position="96"/>
    </location>
</feature>
<comment type="pathway">
    <text evidence="1 8">Metabolic intermediate biosynthesis; chorismate biosynthesis; chorismate from D-erythrose 4-phosphate and phosphoenolpyruvate: step 4/7.</text>
</comment>
<dbReference type="PANTHER" id="PTHR21089">
    <property type="entry name" value="SHIKIMATE DEHYDROGENASE"/>
    <property type="match status" value="1"/>
</dbReference>
<dbReference type="Gene3D" id="3.40.50.10860">
    <property type="entry name" value="Leucine Dehydrogenase, chain A, domain 1"/>
    <property type="match status" value="1"/>
</dbReference>
<dbReference type="EMBL" id="MNZT01000112">
    <property type="protein sequence ID" value="OIP95325.1"/>
    <property type="molecule type" value="Genomic_DNA"/>
</dbReference>
<evidence type="ECO:0000313" key="12">
    <source>
        <dbReference type="EMBL" id="OIP95325.1"/>
    </source>
</evidence>
<reference evidence="12 13" key="1">
    <citation type="journal article" date="2016" name="Environ. Microbiol.">
        <title>Genomic resolution of a cold subsurface aquifer community provides metabolic insights for novel microbes adapted to high CO concentrations.</title>
        <authorList>
            <person name="Probst A.J."/>
            <person name="Castelle C.J."/>
            <person name="Singh A."/>
            <person name="Brown C.T."/>
            <person name="Anantharaman K."/>
            <person name="Sharon I."/>
            <person name="Hug L.A."/>
            <person name="Burstein D."/>
            <person name="Emerson J.B."/>
            <person name="Thomas B.C."/>
            <person name="Banfield J.F."/>
        </authorList>
    </citation>
    <scope>NUCLEOTIDE SEQUENCE [LARGE SCALE GENOMIC DNA]</scope>
    <source>
        <strain evidence="12">CG2_30_54_11</strain>
    </source>
</reference>
<dbReference type="InterPro" id="IPR041121">
    <property type="entry name" value="SDH_C"/>
</dbReference>
<comment type="function">
    <text evidence="8">Involved in the biosynthesis of the chorismate, which leads to the biosynthesis of aromatic amino acids. Catalyzes the reversible NADPH linked reduction of 3-dehydroshikimate (DHSA) to yield shikimate (SA).</text>
</comment>
<dbReference type="Proteomes" id="UP000183245">
    <property type="component" value="Unassembled WGS sequence"/>
</dbReference>
<dbReference type="InterPro" id="IPR022893">
    <property type="entry name" value="Shikimate_DH_fam"/>
</dbReference>
<feature type="binding site" evidence="8">
    <location>
        <begin position="132"/>
        <end position="136"/>
    </location>
    <ligand>
        <name>NADP(+)</name>
        <dbReference type="ChEBI" id="CHEBI:58349"/>
    </ligand>
</feature>